<dbReference type="Proteomes" id="UP000299102">
    <property type="component" value="Unassembled WGS sequence"/>
</dbReference>
<dbReference type="InterPro" id="IPR032629">
    <property type="entry name" value="DCB_dom"/>
</dbReference>
<evidence type="ECO:0000259" key="1">
    <source>
        <dbReference type="Pfam" id="PF16213"/>
    </source>
</evidence>
<dbReference type="OrthoDB" id="10002886at2759"/>
<dbReference type="Pfam" id="PF16213">
    <property type="entry name" value="DCB"/>
    <property type="match status" value="1"/>
</dbReference>
<accession>A0A4C1ZVD1</accession>
<sequence>MEELLQDIFKEATGPKLATLRKSCQDALEILCMQESSHKRPSCEVRKACLLPLQIALESKRPKLVSFALSGFHKILRDDRFHRGIEPEDDSLWLPSQLLCSTASVMYHTPDTQVQIFRMYLSLALSPRRTLNGRLAVWACGRCAEAAAAPAPVAAAARAAAAQTLRAYTAQLDEECQELLSEGATLDRNHIVAVGCYSEVIPVIQYLCGRLSETQLEHEGHLVDDSGRGSGALVCAPSFNSKQAKAVYSIANQLVRLVGSTSNLRPVLEALYHRMLLYPPISHRTEPLRSVRELLQNPKRLCQLILLKKCEQGYEKHSDDMAIIRL</sequence>
<protein>
    <submittedName>
        <fullName evidence="2">Brefeldin A-inhibited guanine nucleotide-exchange protein 3</fullName>
    </submittedName>
</protein>
<reference evidence="2 3" key="1">
    <citation type="journal article" date="2019" name="Commun. Biol.">
        <title>The bagworm genome reveals a unique fibroin gene that provides high tensile strength.</title>
        <authorList>
            <person name="Kono N."/>
            <person name="Nakamura H."/>
            <person name="Ohtoshi R."/>
            <person name="Tomita M."/>
            <person name="Numata K."/>
            <person name="Arakawa K."/>
        </authorList>
    </citation>
    <scope>NUCLEOTIDE SEQUENCE [LARGE SCALE GENOMIC DNA]</scope>
</reference>
<evidence type="ECO:0000313" key="3">
    <source>
        <dbReference type="Proteomes" id="UP000299102"/>
    </source>
</evidence>
<proteinExistence type="predicted"/>
<keyword evidence="3" id="KW-1185">Reference proteome</keyword>
<dbReference type="EMBL" id="BGZK01002091">
    <property type="protein sequence ID" value="GBP90557.1"/>
    <property type="molecule type" value="Genomic_DNA"/>
</dbReference>
<comment type="caution">
    <text evidence="2">The sequence shown here is derived from an EMBL/GenBank/DDBJ whole genome shotgun (WGS) entry which is preliminary data.</text>
</comment>
<feature type="domain" description="Mon2/Sec7/BIG1-like dimerisation and cyclophilin-binding" evidence="1">
    <location>
        <begin position="10"/>
        <end position="125"/>
    </location>
</feature>
<gene>
    <name evidence="2" type="primary">ARFGEF3</name>
    <name evidence="2" type="ORF">EVAR_64281_1</name>
</gene>
<evidence type="ECO:0000313" key="2">
    <source>
        <dbReference type="EMBL" id="GBP90557.1"/>
    </source>
</evidence>
<name>A0A4C1ZVD1_EUMVA</name>
<dbReference type="STRING" id="151549.A0A4C1ZVD1"/>
<dbReference type="AlphaFoldDB" id="A0A4C1ZVD1"/>
<organism evidence="2 3">
    <name type="scientific">Eumeta variegata</name>
    <name type="common">Bagworm moth</name>
    <name type="synonym">Eumeta japonica</name>
    <dbReference type="NCBI Taxonomy" id="151549"/>
    <lineage>
        <taxon>Eukaryota</taxon>
        <taxon>Metazoa</taxon>
        <taxon>Ecdysozoa</taxon>
        <taxon>Arthropoda</taxon>
        <taxon>Hexapoda</taxon>
        <taxon>Insecta</taxon>
        <taxon>Pterygota</taxon>
        <taxon>Neoptera</taxon>
        <taxon>Endopterygota</taxon>
        <taxon>Lepidoptera</taxon>
        <taxon>Glossata</taxon>
        <taxon>Ditrysia</taxon>
        <taxon>Tineoidea</taxon>
        <taxon>Psychidae</taxon>
        <taxon>Oiketicinae</taxon>
        <taxon>Eumeta</taxon>
    </lineage>
</organism>